<evidence type="ECO:0000313" key="2">
    <source>
        <dbReference type="Proteomes" id="UP000323671"/>
    </source>
</evidence>
<organism evidence="1 2">
    <name type="scientific">Oryzomicrobium terrae</name>
    <dbReference type="NCBI Taxonomy" id="1735038"/>
    <lineage>
        <taxon>Bacteria</taxon>
        <taxon>Pseudomonadati</taxon>
        <taxon>Pseudomonadota</taxon>
        <taxon>Betaproteobacteria</taxon>
        <taxon>Rhodocyclales</taxon>
        <taxon>Rhodocyclaceae</taxon>
        <taxon>Oryzomicrobium</taxon>
    </lineage>
</organism>
<protein>
    <submittedName>
        <fullName evidence="1">Uncharacterized protein</fullName>
    </submittedName>
</protein>
<dbReference type="AlphaFoldDB" id="A0A5C1EC83"/>
<name>A0A5C1EC83_9RHOO</name>
<keyword evidence="2" id="KW-1185">Reference proteome</keyword>
<proteinExistence type="predicted"/>
<evidence type="ECO:0000313" key="1">
    <source>
        <dbReference type="EMBL" id="QEL66512.1"/>
    </source>
</evidence>
<reference evidence="1 2" key="1">
    <citation type="submission" date="2017-07" db="EMBL/GenBank/DDBJ databases">
        <title>Complete genome sequence of Oryzomicrobium terrae TPP412.</title>
        <authorList>
            <person name="Chiu L.-W."/>
            <person name="Lo K.-J."/>
            <person name="Tsai Y.-M."/>
            <person name="Lin S.-S."/>
            <person name="Kuo C.-H."/>
            <person name="Liu C.-T."/>
        </authorList>
    </citation>
    <scope>NUCLEOTIDE SEQUENCE [LARGE SCALE GENOMIC DNA]</scope>
    <source>
        <strain evidence="1 2">TPP412</strain>
    </source>
</reference>
<dbReference type="KEGG" id="otr:OTERR_30360"/>
<dbReference type="Proteomes" id="UP000323671">
    <property type="component" value="Chromosome"/>
</dbReference>
<sequence length="62" mass="6984">MPWNSSHYPTAMRHLAPVVRAKAIDIANALLEDGMEEGMVIRIAIAKAKIWAVHRRIPLHES</sequence>
<accession>A0A5C1EC83</accession>
<dbReference type="RefSeq" id="WP_054621814.1">
    <property type="nucleotide sequence ID" value="NZ_CP022579.1"/>
</dbReference>
<gene>
    <name evidence="1" type="ORF">OTERR_30360</name>
</gene>
<dbReference type="EMBL" id="CP022579">
    <property type="protein sequence ID" value="QEL66512.1"/>
    <property type="molecule type" value="Genomic_DNA"/>
</dbReference>